<name>A0A3S4EHT0_SEROD</name>
<dbReference type="EMBL" id="LR134117">
    <property type="protein sequence ID" value="VDZ64190.1"/>
    <property type="molecule type" value="Genomic_DNA"/>
</dbReference>
<reference evidence="1 2" key="1">
    <citation type="submission" date="2018-12" db="EMBL/GenBank/DDBJ databases">
        <authorList>
            <consortium name="Pathogen Informatics"/>
        </authorList>
    </citation>
    <scope>NUCLEOTIDE SEQUENCE [LARGE SCALE GENOMIC DNA]</scope>
    <source>
        <strain evidence="1 2">NCTC11214</strain>
    </source>
</reference>
<proteinExistence type="predicted"/>
<sequence length="65" mass="7362">MISTSVPHSGKATNYRNKRTGAAWVAHYDIHCQVYRFEPTGNLRAIKSPFETRSIPPYFEPAGTH</sequence>
<evidence type="ECO:0000313" key="2">
    <source>
        <dbReference type="Proteomes" id="UP000281391"/>
    </source>
</evidence>
<protein>
    <submittedName>
        <fullName evidence="1">Uncharacterized protein</fullName>
    </submittedName>
</protein>
<organism evidence="1 2">
    <name type="scientific">Serratia odorifera</name>
    <dbReference type="NCBI Taxonomy" id="618"/>
    <lineage>
        <taxon>Bacteria</taxon>
        <taxon>Pseudomonadati</taxon>
        <taxon>Pseudomonadota</taxon>
        <taxon>Gammaproteobacteria</taxon>
        <taxon>Enterobacterales</taxon>
        <taxon>Yersiniaceae</taxon>
        <taxon>Serratia</taxon>
    </lineage>
</organism>
<dbReference type="KEGG" id="sof:NCTC11214_04849"/>
<dbReference type="Proteomes" id="UP000281391">
    <property type="component" value="Chromosome"/>
</dbReference>
<evidence type="ECO:0000313" key="1">
    <source>
        <dbReference type="EMBL" id="VDZ64190.1"/>
    </source>
</evidence>
<dbReference type="AlphaFoldDB" id="A0A3S4EHT0"/>
<dbReference type="RefSeq" id="WP_004964111.1">
    <property type="nucleotide sequence ID" value="NZ_LR134117.1"/>
</dbReference>
<gene>
    <name evidence="1" type="ORF">NCTC11214_04849</name>
</gene>
<accession>A0A3S4EHT0</accession>